<evidence type="ECO:0000256" key="9">
    <source>
        <dbReference type="SAM" id="MobiDB-lite"/>
    </source>
</evidence>
<evidence type="ECO:0000256" key="8">
    <source>
        <dbReference type="RuleBase" id="RU003557"/>
    </source>
</evidence>
<name>A0A2C5Y0E4_9HYPO</name>
<dbReference type="AlphaFoldDB" id="A0A2C5Y0E4"/>
<evidence type="ECO:0000256" key="5">
    <source>
        <dbReference type="ARBA" id="ARBA00023315"/>
    </source>
</evidence>
<dbReference type="InterPro" id="IPR020610">
    <property type="entry name" value="Thiolase_AS"/>
</dbReference>
<dbReference type="EC" id="2.3.1.16" evidence="6"/>
<dbReference type="Gene3D" id="3.40.47.10">
    <property type="match status" value="2"/>
</dbReference>
<keyword evidence="4 8" id="KW-0808">Transferase</keyword>
<dbReference type="PANTHER" id="PTHR43853:SF5">
    <property type="entry name" value="ACETYL-COA C-ACETYLTRANSFERASE"/>
    <property type="match status" value="1"/>
</dbReference>
<dbReference type="PANTHER" id="PTHR43853">
    <property type="entry name" value="3-KETOACYL-COA THIOLASE, PEROXISOMAL"/>
    <property type="match status" value="1"/>
</dbReference>
<feature type="domain" description="Thiolase C-terminal" evidence="11">
    <location>
        <begin position="106"/>
        <end position="227"/>
    </location>
</feature>
<evidence type="ECO:0000256" key="2">
    <source>
        <dbReference type="ARBA" id="ARBA00004872"/>
    </source>
</evidence>
<evidence type="ECO:0000259" key="10">
    <source>
        <dbReference type="Pfam" id="PF00108"/>
    </source>
</evidence>
<dbReference type="InterPro" id="IPR050215">
    <property type="entry name" value="Thiolase-like_sf_Thiolase"/>
</dbReference>
<dbReference type="GO" id="GO:0010124">
    <property type="term" value="P:phenylacetate catabolic process"/>
    <property type="evidence" value="ECO:0007669"/>
    <property type="project" value="TreeGrafter"/>
</dbReference>
<comment type="cofactor">
    <cofactor evidence="1">
        <name>K(+)</name>
        <dbReference type="ChEBI" id="CHEBI:29103"/>
    </cofactor>
</comment>
<dbReference type="GO" id="GO:0006635">
    <property type="term" value="P:fatty acid beta-oxidation"/>
    <property type="evidence" value="ECO:0007669"/>
    <property type="project" value="TreeGrafter"/>
</dbReference>
<keyword evidence="5 8" id="KW-0012">Acyltransferase</keyword>
<comment type="caution">
    <text evidence="12">The sequence shown here is derived from an EMBL/GenBank/DDBJ whole genome shotgun (WGS) entry which is preliminary data.</text>
</comment>
<evidence type="ECO:0000256" key="6">
    <source>
        <dbReference type="ARBA" id="ARBA00024073"/>
    </source>
</evidence>
<dbReference type="Pfam" id="PF00108">
    <property type="entry name" value="Thiolase_N"/>
    <property type="match status" value="1"/>
</dbReference>
<dbReference type="SUPFAM" id="SSF53901">
    <property type="entry name" value="Thiolase-like"/>
    <property type="match status" value="2"/>
</dbReference>
<dbReference type="EMBL" id="NJEU01000124">
    <property type="protein sequence ID" value="PHH81389.1"/>
    <property type="molecule type" value="Genomic_DNA"/>
</dbReference>
<dbReference type="OrthoDB" id="5404651at2759"/>
<evidence type="ECO:0000313" key="13">
    <source>
        <dbReference type="Proteomes" id="UP000224854"/>
    </source>
</evidence>
<sequence>MRPCLALQPGGGGGGVGGGGGEGGGGQGGQAGQGGGGQDDGSGSTWVRHDDGIRTAVTPLSLAQLKPAFVAHGSCTAGNSSQMSDGAAALLLARRSTARQLGLEQRILGRFISATTAGCAPDEMGIGPIAAVQALLARHRLAAADVARWEMNEAFASQAVYCLRQLGLEHAWAAGRVNPHGGAIALGHALGATGARLACTLLHALEPHQLGVVTMCVGTGMGMAGLFAAE</sequence>
<organism evidence="12 13">
    <name type="scientific">Ophiocordyceps australis</name>
    <dbReference type="NCBI Taxonomy" id="1399860"/>
    <lineage>
        <taxon>Eukaryota</taxon>
        <taxon>Fungi</taxon>
        <taxon>Dikarya</taxon>
        <taxon>Ascomycota</taxon>
        <taxon>Pezizomycotina</taxon>
        <taxon>Sordariomycetes</taxon>
        <taxon>Hypocreomycetidae</taxon>
        <taxon>Hypocreales</taxon>
        <taxon>Ophiocordycipitaceae</taxon>
        <taxon>Ophiocordyceps</taxon>
    </lineage>
</organism>
<comment type="catalytic activity">
    <reaction evidence="7">
        <text>an acyl-CoA + acetyl-CoA = a 3-oxoacyl-CoA + CoA</text>
        <dbReference type="Rhea" id="RHEA:21564"/>
        <dbReference type="ChEBI" id="CHEBI:57287"/>
        <dbReference type="ChEBI" id="CHEBI:57288"/>
        <dbReference type="ChEBI" id="CHEBI:58342"/>
        <dbReference type="ChEBI" id="CHEBI:90726"/>
        <dbReference type="EC" id="2.3.1.16"/>
    </reaction>
</comment>
<gene>
    <name evidence="12" type="ORF">CDD82_916</name>
</gene>
<feature type="region of interest" description="Disordered" evidence="9">
    <location>
        <begin position="1"/>
        <end position="48"/>
    </location>
</feature>
<protein>
    <recommendedName>
        <fullName evidence="6">acetyl-CoA C-acyltransferase</fullName>
        <ecNumber evidence="6">2.3.1.16</ecNumber>
    </recommendedName>
</protein>
<reference evidence="12 13" key="1">
    <citation type="submission" date="2017-06" db="EMBL/GenBank/DDBJ databases">
        <title>Ant-infecting Ophiocordyceps genomes reveal a high diversity of potential behavioral manipulation genes and a possible major role for enterotoxins.</title>
        <authorList>
            <person name="De Bekker C."/>
            <person name="Evans H.C."/>
            <person name="Brachmann A."/>
            <person name="Hughes D.P."/>
        </authorList>
    </citation>
    <scope>NUCLEOTIDE SEQUENCE [LARGE SCALE GENOMIC DNA]</scope>
    <source>
        <strain evidence="12 13">1348a</strain>
    </source>
</reference>
<dbReference type="PROSITE" id="PS00099">
    <property type="entry name" value="THIOLASE_3"/>
    <property type="match status" value="1"/>
</dbReference>
<dbReference type="GO" id="GO:0003988">
    <property type="term" value="F:acetyl-CoA C-acyltransferase activity"/>
    <property type="evidence" value="ECO:0007669"/>
    <property type="project" value="UniProtKB-EC"/>
</dbReference>
<evidence type="ECO:0000256" key="4">
    <source>
        <dbReference type="ARBA" id="ARBA00022679"/>
    </source>
</evidence>
<keyword evidence="13" id="KW-1185">Reference proteome</keyword>
<evidence type="ECO:0000256" key="7">
    <source>
        <dbReference type="ARBA" id="ARBA00047605"/>
    </source>
</evidence>
<dbReference type="CDD" id="cd00751">
    <property type="entry name" value="thiolase"/>
    <property type="match status" value="1"/>
</dbReference>
<evidence type="ECO:0000256" key="3">
    <source>
        <dbReference type="ARBA" id="ARBA00010982"/>
    </source>
</evidence>
<dbReference type="Proteomes" id="UP000224854">
    <property type="component" value="Unassembled WGS sequence"/>
</dbReference>
<proteinExistence type="inferred from homology"/>
<dbReference type="Pfam" id="PF02803">
    <property type="entry name" value="Thiolase_C"/>
    <property type="match status" value="1"/>
</dbReference>
<feature type="domain" description="Thiolase N-terminal" evidence="10">
    <location>
        <begin position="42"/>
        <end position="95"/>
    </location>
</feature>
<dbReference type="InterPro" id="IPR002155">
    <property type="entry name" value="Thiolase"/>
</dbReference>
<dbReference type="GO" id="GO:0005777">
    <property type="term" value="C:peroxisome"/>
    <property type="evidence" value="ECO:0007669"/>
    <property type="project" value="TreeGrafter"/>
</dbReference>
<dbReference type="InterPro" id="IPR016039">
    <property type="entry name" value="Thiolase-like"/>
</dbReference>
<accession>A0A2C5Y0E4</accession>
<evidence type="ECO:0000259" key="11">
    <source>
        <dbReference type="Pfam" id="PF02803"/>
    </source>
</evidence>
<evidence type="ECO:0000313" key="12">
    <source>
        <dbReference type="EMBL" id="PHH81389.1"/>
    </source>
</evidence>
<feature type="compositionally biased region" description="Gly residues" evidence="9">
    <location>
        <begin position="9"/>
        <end position="40"/>
    </location>
</feature>
<dbReference type="InterPro" id="IPR020617">
    <property type="entry name" value="Thiolase_C"/>
</dbReference>
<comment type="pathway">
    <text evidence="2">Lipid metabolism; fatty acid metabolism.</text>
</comment>
<comment type="similarity">
    <text evidence="3 8">Belongs to the thiolase-like superfamily. Thiolase family.</text>
</comment>
<evidence type="ECO:0000256" key="1">
    <source>
        <dbReference type="ARBA" id="ARBA00001958"/>
    </source>
</evidence>
<dbReference type="InterPro" id="IPR020616">
    <property type="entry name" value="Thiolase_N"/>
</dbReference>